<gene>
    <name evidence="2" type="ordered locus">Hqrw_5018</name>
</gene>
<dbReference type="Pfam" id="PF20586">
    <property type="entry name" value="DUF6788"/>
    <property type="match status" value="1"/>
</dbReference>
<reference evidence="2 3" key="1">
    <citation type="journal article" date="2011" name="PLoS ONE">
        <title>Haloquadratum walsbyi: limited diversity in a global pond.</title>
        <authorList>
            <person name="Dyall-Smith M."/>
            <person name="Pfeiffer F."/>
            <person name="Klee K."/>
            <person name="Palm P."/>
            <person name="Gross K."/>
            <person name="Schuster S.C."/>
            <person name="Rampp M."/>
            <person name="Oesterhelt D."/>
        </authorList>
    </citation>
    <scope>NUCLEOTIDE SEQUENCE [LARGE SCALE GENOMIC DNA]</scope>
    <source>
        <strain evidence="3">DSM 16854 / JCM 12705 / C23</strain>
        <plasmid evidence="3">Plasmid PL100</plasmid>
    </source>
</reference>
<geneLocation type="plasmid" evidence="2 3">
    <name>PL100</name>
</geneLocation>
<feature type="domain" description="DUF6788" evidence="1">
    <location>
        <begin position="58"/>
        <end position="111"/>
    </location>
</feature>
<dbReference type="AlphaFoldDB" id="G0LN88"/>
<dbReference type="InterPro" id="IPR046738">
    <property type="entry name" value="DUF6788"/>
</dbReference>
<keyword evidence="2" id="KW-0614">Plasmid</keyword>
<proteinExistence type="predicted"/>
<name>G0LN88_HALWC</name>
<dbReference type="KEGG" id="hwc:Hqrw_5018"/>
<dbReference type="GeneID" id="12445525"/>
<dbReference type="HOGENOM" id="CLU_171536_0_0_2"/>
<evidence type="ECO:0000313" key="2">
    <source>
        <dbReference type="EMBL" id="CCC41894.1"/>
    </source>
</evidence>
<organism evidence="2 3">
    <name type="scientific">Haloquadratum walsbyi (strain DSM 16854 / JCM 12705 / C23)</name>
    <dbReference type="NCBI Taxonomy" id="768065"/>
    <lineage>
        <taxon>Archaea</taxon>
        <taxon>Methanobacteriati</taxon>
        <taxon>Methanobacteriota</taxon>
        <taxon>Stenosarchaea group</taxon>
        <taxon>Halobacteria</taxon>
        <taxon>Halobacteriales</taxon>
        <taxon>Haloferacaceae</taxon>
        <taxon>Haloquadratum</taxon>
    </lineage>
</organism>
<accession>G0LN88</accession>
<dbReference type="EMBL" id="FR746100">
    <property type="protein sequence ID" value="CCC41894.1"/>
    <property type="molecule type" value="Genomic_DNA"/>
</dbReference>
<evidence type="ECO:0000313" key="3">
    <source>
        <dbReference type="Proteomes" id="UP000007954"/>
    </source>
</evidence>
<dbReference type="OrthoDB" id="237450at2157"/>
<dbReference type="RefSeq" id="WP_014554889.1">
    <property type="nucleotide sequence ID" value="NC_017457.1"/>
</dbReference>
<protein>
    <recommendedName>
        <fullName evidence="1">DUF6788 domain-containing protein</fullName>
    </recommendedName>
</protein>
<sequence length="117" mass="13207">MKQPETPNSLPKYLAEGIPKQDDQTLEELQEYLNELIEYRNRAVSEDEISSNAKPVDESQYAGRGTVVTEKVKCGDSSCKCTKGGEKHGPYVYRYFRRNGSVVSEYLGKPSKLNINI</sequence>
<dbReference type="Proteomes" id="UP000007954">
    <property type="component" value="Plasmid PL100"/>
</dbReference>
<evidence type="ECO:0000259" key="1">
    <source>
        <dbReference type="Pfam" id="PF20586"/>
    </source>
</evidence>